<keyword evidence="1" id="KW-1185">Reference proteome</keyword>
<dbReference type="RefSeq" id="XP_026668324.1">
    <property type="nucleotide sequence ID" value="XM_026812523.1"/>
</dbReference>
<dbReference type="Proteomes" id="UP000694925">
    <property type="component" value="Unplaced"/>
</dbReference>
<dbReference type="AlphaFoldDB" id="A0AAJ7RZ36"/>
<reference evidence="2" key="1">
    <citation type="submission" date="2025-08" db="UniProtKB">
        <authorList>
            <consortium name="RefSeq"/>
        </authorList>
    </citation>
    <scope>IDENTIFICATION</scope>
    <source>
        <tissue evidence="2">Whole body</tissue>
    </source>
</reference>
<dbReference type="GeneID" id="113464178"/>
<dbReference type="KEGG" id="ccal:113464178"/>
<evidence type="ECO:0000313" key="2">
    <source>
        <dbReference type="RefSeq" id="XP_026668324.1"/>
    </source>
</evidence>
<accession>A0AAJ7RZ36</accession>
<organism evidence="1 2">
    <name type="scientific">Ceratina calcarata</name>
    <dbReference type="NCBI Taxonomy" id="156304"/>
    <lineage>
        <taxon>Eukaryota</taxon>
        <taxon>Metazoa</taxon>
        <taxon>Ecdysozoa</taxon>
        <taxon>Arthropoda</taxon>
        <taxon>Hexapoda</taxon>
        <taxon>Insecta</taxon>
        <taxon>Pterygota</taxon>
        <taxon>Neoptera</taxon>
        <taxon>Endopterygota</taxon>
        <taxon>Hymenoptera</taxon>
        <taxon>Apocrita</taxon>
        <taxon>Aculeata</taxon>
        <taxon>Apoidea</taxon>
        <taxon>Anthophila</taxon>
        <taxon>Apidae</taxon>
        <taxon>Ceratina</taxon>
        <taxon>Zadontomerus</taxon>
    </lineage>
</organism>
<proteinExistence type="predicted"/>
<gene>
    <name evidence="2" type="primary">LOC113464178</name>
</gene>
<name>A0AAJ7RZ36_9HYME</name>
<sequence>MSVVVRCDRPYKKEDLRRMIVWCGCCPPEEPYCPPICDPCPQPVCAYTLNCCPPPCPPPSCSPCMPPIPLTCMPCPPQPCLLPCAPRPYVCPPCTGHPCITCAPLPKPVPAPFELGPVYRAPITTGGLFYTGTVRYPCVPYAGCC</sequence>
<evidence type="ECO:0000313" key="1">
    <source>
        <dbReference type="Proteomes" id="UP000694925"/>
    </source>
</evidence>
<protein>
    <submittedName>
        <fullName evidence="2">Small proline-rich protein 2B-like</fullName>
    </submittedName>
</protein>